<evidence type="ECO:0000313" key="3">
    <source>
        <dbReference type="Proteomes" id="UP001187192"/>
    </source>
</evidence>
<proteinExistence type="predicted"/>
<comment type="caution">
    <text evidence="2">The sequence shown here is derived from an EMBL/GenBank/DDBJ whole genome shotgun (WGS) entry which is preliminary data.</text>
</comment>
<name>A0AA88DVP5_FICCA</name>
<organism evidence="2 3">
    <name type="scientific">Ficus carica</name>
    <name type="common">Common fig</name>
    <dbReference type="NCBI Taxonomy" id="3494"/>
    <lineage>
        <taxon>Eukaryota</taxon>
        <taxon>Viridiplantae</taxon>
        <taxon>Streptophyta</taxon>
        <taxon>Embryophyta</taxon>
        <taxon>Tracheophyta</taxon>
        <taxon>Spermatophyta</taxon>
        <taxon>Magnoliopsida</taxon>
        <taxon>eudicotyledons</taxon>
        <taxon>Gunneridae</taxon>
        <taxon>Pentapetalae</taxon>
        <taxon>rosids</taxon>
        <taxon>fabids</taxon>
        <taxon>Rosales</taxon>
        <taxon>Moraceae</taxon>
        <taxon>Ficeae</taxon>
        <taxon>Ficus</taxon>
    </lineage>
</organism>
<evidence type="ECO:0000256" key="1">
    <source>
        <dbReference type="SAM" id="MobiDB-lite"/>
    </source>
</evidence>
<dbReference type="Proteomes" id="UP001187192">
    <property type="component" value="Unassembled WGS sequence"/>
</dbReference>
<reference evidence="2" key="1">
    <citation type="submission" date="2023-07" db="EMBL/GenBank/DDBJ databases">
        <title>draft genome sequence of fig (Ficus carica).</title>
        <authorList>
            <person name="Takahashi T."/>
            <person name="Nishimura K."/>
        </authorList>
    </citation>
    <scope>NUCLEOTIDE SEQUENCE</scope>
</reference>
<evidence type="ECO:0000313" key="2">
    <source>
        <dbReference type="EMBL" id="GMN60194.1"/>
    </source>
</evidence>
<feature type="compositionally biased region" description="Polar residues" evidence="1">
    <location>
        <begin position="367"/>
        <end position="380"/>
    </location>
</feature>
<protein>
    <submittedName>
        <fullName evidence="2">Uncharacterized protein</fullName>
    </submittedName>
</protein>
<accession>A0AA88DVP5</accession>
<dbReference type="EMBL" id="BTGU01000096">
    <property type="protein sequence ID" value="GMN60194.1"/>
    <property type="molecule type" value="Genomic_DNA"/>
</dbReference>
<keyword evidence="3" id="KW-1185">Reference proteome</keyword>
<sequence length="380" mass="43892">MLKFKPNKAVNAQLLRLVAWFSQYSFDISHIKRKDNVIPQFLSRPAININTAKHNTIPLIFTITKLPQPMASASSSRLMTLFPPTFPKDATAITLSDNPKKKAINRALKIQTKLIQTYSESMVQDINFHPKYSFAEIFPIKEACIWDRYLSFEWEIFTKRQFQQQEIPFEARTICYTIFLISLNCKSTGNDQIRQLKKLLFIKNHIITDEVWSKPEEDAPWEKFPAKYTQQIKEVLDKANAGPSSTPKTTEPKKAQTICFQSEGPSLKEEFQFIQWAQDPYSPEPFNPEDFTKLGVSPPPFQSTQSCSFKYQITQDTHVAPQPDTLRVSERKATPTPPWLTDKFWKNEENVQHVLQIIDDTERAETTKLSSTHEPINKSS</sequence>
<feature type="region of interest" description="Disordered" evidence="1">
    <location>
        <begin position="361"/>
        <end position="380"/>
    </location>
</feature>
<dbReference type="AlphaFoldDB" id="A0AA88DVP5"/>
<gene>
    <name evidence="2" type="ORF">TIFTF001_029283</name>
</gene>